<keyword evidence="3" id="KW-1185">Reference proteome</keyword>
<evidence type="ECO:0000256" key="1">
    <source>
        <dbReference type="SAM" id="MobiDB-lite"/>
    </source>
</evidence>
<feature type="region of interest" description="Disordered" evidence="1">
    <location>
        <begin position="162"/>
        <end position="183"/>
    </location>
</feature>
<dbReference type="GeneID" id="104980495"/>
<gene>
    <name evidence="4" type="primary">LOC104980495</name>
</gene>
<dbReference type="AlphaFoldDB" id="A0A6P3GD96"/>
<feature type="compositionally biased region" description="Low complexity" evidence="1">
    <location>
        <begin position="54"/>
        <end position="67"/>
    </location>
</feature>
<keyword evidence="2" id="KW-1133">Transmembrane helix</keyword>
<dbReference type="KEGG" id="bbis:104980495"/>
<keyword evidence="2" id="KW-0812">Transmembrane</keyword>
<feature type="region of interest" description="Disordered" evidence="1">
    <location>
        <begin position="46"/>
        <end position="113"/>
    </location>
</feature>
<organism evidence="3 4">
    <name type="scientific">Bison bison bison</name>
    <name type="common">North American plains bison</name>
    <dbReference type="NCBI Taxonomy" id="43346"/>
    <lineage>
        <taxon>Eukaryota</taxon>
        <taxon>Metazoa</taxon>
        <taxon>Chordata</taxon>
        <taxon>Craniata</taxon>
        <taxon>Vertebrata</taxon>
        <taxon>Euteleostomi</taxon>
        <taxon>Mammalia</taxon>
        <taxon>Eutheria</taxon>
        <taxon>Laurasiatheria</taxon>
        <taxon>Artiodactyla</taxon>
        <taxon>Ruminantia</taxon>
        <taxon>Pecora</taxon>
        <taxon>Bovidae</taxon>
        <taxon>Bovinae</taxon>
        <taxon>Bison</taxon>
    </lineage>
</organism>
<protein>
    <submittedName>
        <fullName evidence="4">Uncharacterized protein LOC104980495</fullName>
    </submittedName>
</protein>
<evidence type="ECO:0000256" key="2">
    <source>
        <dbReference type="SAM" id="Phobius"/>
    </source>
</evidence>
<proteinExistence type="predicted"/>
<evidence type="ECO:0000313" key="4">
    <source>
        <dbReference type="RefSeq" id="XP_010827541.1"/>
    </source>
</evidence>
<accession>A0A6P3GD96</accession>
<dbReference type="Proteomes" id="UP000515208">
    <property type="component" value="Unplaced"/>
</dbReference>
<name>A0A6P3GD96_BISBB</name>
<feature type="transmembrane region" description="Helical" evidence="2">
    <location>
        <begin position="287"/>
        <end position="314"/>
    </location>
</feature>
<evidence type="ECO:0000313" key="3">
    <source>
        <dbReference type="Proteomes" id="UP000515208"/>
    </source>
</evidence>
<reference evidence="4" key="1">
    <citation type="submission" date="2025-08" db="UniProtKB">
        <authorList>
            <consortium name="RefSeq"/>
        </authorList>
    </citation>
    <scope>IDENTIFICATION</scope>
    <source>
        <tissue evidence="4">Blood</tissue>
    </source>
</reference>
<sequence length="393" mass="41749">MSSQCLQNNAVAQAGVEWPNTQTSPSRIHTDAVADIVTPCATHIRSTYQPGRTQAKAGQSGQRAGGARDLGSLQGGLVQQASPGPPPQRRPGAQMLGESDRFPTSFGSSLPGGALRTGGSLRFPPLPAACGLLATLRGRAGPLLRPPNLASSRETVLVGRAAAANLPRGRTGKAPGGFRGSSPHRLSPTASCVLTFFALFLSSPLPAEIIISENFLSPFPLPPPFLSFPLCPLSRRSLAEKSDSSGLRGARKKLSKSRPEMRLPQLLEDISSGLGNLQASVLRIVRAWWILGAGVLAVTDVSFMITVVTTTTFISIFTKAIITLSAVIDCQFWPENSGFPTWVAQERPGHPTVTLSGCESVLPWRLLKRLWNLPKSSCQVAELGFELRSAHGP</sequence>
<keyword evidence="2" id="KW-0472">Membrane</keyword>
<dbReference type="RefSeq" id="XP_010827541.1">
    <property type="nucleotide sequence ID" value="XM_010829239.1"/>
</dbReference>